<dbReference type="InterPro" id="IPR006910">
    <property type="entry name" value="Rad21_Rec8_N"/>
</dbReference>
<dbReference type="AlphaFoldDB" id="A0A482VGP7"/>
<keyword evidence="5" id="KW-0539">Nucleus</keyword>
<keyword evidence="10" id="KW-1185">Reference proteome</keyword>
<dbReference type="Pfam" id="PF04825">
    <property type="entry name" value="Rad21_Rec8_N"/>
    <property type="match status" value="1"/>
</dbReference>
<dbReference type="InterPro" id="IPR006909">
    <property type="entry name" value="Rad21/Rec8_C_eu"/>
</dbReference>
<keyword evidence="4" id="KW-0158">Chromosome</keyword>
<dbReference type="STRING" id="1661398.A0A482VGP7"/>
<evidence type="ECO:0000259" key="8">
    <source>
        <dbReference type="Pfam" id="PF04825"/>
    </source>
</evidence>
<reference evidence="9 10" key="1">
    <citation type="submission" date="2017-03" db="EMBL/GenBank/DDBJ databases">
        <title>Genome of the blue death feigning beetle - Asbolus verrucosus.</title>
        <authorList>
            <person name="Rider S.D."/>
        </authorList>
    </citation>
    <scope>NUCLEOTIDE SEQUENCE [LARGE SCALE GENOMIC DNA]</scope>
    <source>
        <strain evidence="9">Butters</strain>
        <tissue evidence="9">Head and leg muscle</tissue>
    </source>
</reference>
<evidence type="ECO:0000313" key="10">
    <source>
        <dbReference type="Proteomes" id="UP000292052"/>
    </source>
</evidence>
<dbReference type="PANTHER" id="PTHR12585">
    <property type="entry name" value="SCC1 / RAD21 FAMILY MEMBER"/>
    <property type="match status" value="1"/>
</dbReference>
<comment type="subcellular location">
    <subcellularLocation>
        <location evidence="2">Chromosome</location>
    </subcellularLocation>
    <subcellularLocation>
        <location evidence="1">Nucleus</location>
    </subcellularLocation>
</comment>
<proteinExistence type="inferred from homology"/>
<dbReference type="GO" id="GO:0007062">
    <property type="term" value="P:sister chromatid cohesion"/>
    <property type="evidence" value="ECO:0007669"/>
    <property type="project" value="InterPro"/>
</dbReference>
<feature type="compositionally biased region" description="Low complexity" evidence="6">
    <location>
        <begin position="539"/>
        <end position="549"/>
    </location>
</feature>
<dbReference type="InterPro" id="IPR039781">
    <property type="entry name" value="Rad21/Rec8-like"/>
</dbReference>
<evidence type="ECO:0000256" key="3">
    <source>
        <dbReference type="ARBA" id="ARBA00009870"/>
    </source>
</evidence>
<feature type="region of interest" description="Disordered" evidence="6">
    <location>
        <begin position="704"/>
        <end position="745"/>
    </location>
</feature>
<evidence type="ECO:0000313" key="9">
    <source>
        <dbReference type="EMBL" id="RZC32051.1"/>
    </source>
</evidence>
<organism evidence="9 10">
    <name type="scientific">Asbolus verrucosus</name>
    <name type="common">Desert ironclad beetle</name>
    <dbReference type="NCBI Taxonomy" id="1661398"/>
    <lineage>
        <taxon>Eukaryota</taxon>
        <taxon>Metazoa</taxon>
        <taxon>Ecdysozoa</taxon>
        <taxon>Arthropoda</taxon>
        <taxon>Hexapoda</taxon>
        <taxon>Insecta</taxon>
        <taxon>Pterygota</taxon>
        <taxon>Neoptera</taxon>
        <taxon>Endopterygota</taxon>
        <taxon>Coleoptera</taxon>
        <taxon>Polyphaga</taxon>
        <taxon>Cucujiformia</taxon>
        <taxon>Tenebrionidae</taxon>
        <taxon>Pimeliinae</taxon>
        <taxon>Asbolus</taxon>
    </lineage>
</organism>
<gene>
    <name evidence="9" type="ORF">BDFB_002261</name>
</gene>
<sequence>MFYAHFVLAKKGPLARIWLAAHWDKKLTKAHVFETNIEKSVDGILQPKVKMALRTSGHLLLGVVRIYSRKAKYLLADCNEAFVKIKMAFRPGMVDLPEEHREAAVNAITLPEVFHDFDTTMPELNDVDIEAQFSLNQSRAEEITMREDYGNISLVTNDDGFGDMGFDTDAPDLMRHTAGLEPSMEQSNLLFSDGAVLDGVGLDKEREPVPSTSGTQHHTPMEIDSSVRDDGFGANLDQNIISGGLFEGGLFDDAPMGDVPPVDQSIQEPQALPPPPDSDDDDMDHFGGPPSIGGHSSDDSRPTSAIGGPPAMPSPAPAMPMQHPEQHVEQPEEAASTPLEQTTLVQNEEESFALAPVDASALKGFTKTKRKRKLIVDEVKNISGEEMKNQLSDTSDIITTLDLAPPTKRLMHWKETGGVEKLFALPARPIPARTLFKNYQRHLTLRAISNEDFAMLGDADSLALDQMRDVEEPPMELPTPARRGRKRKIQEDPSRTPMHTMEAHETAQSLPLQPEEALASMMPSSLPPPPPSPLPQAPQLPQTPQIPQASQLMMGHEEQQHLSMPPPSTPGGVLYSQTPGPPVGLGYPSTPAPSTLGFPTTPAPPTPLHHMEEMPHLPPDQVHSILQEQENIGGLGPPMTPASEDILTHGMGAPTTPHHGTLDSNLPLEQLETLQHHLPAMENMGYDQNQMQMANMGYDEHMPPAQTPAGGMSERVHSPWQGDYDFPPSAGPPEEQQQDETDEQFEERVLNKRAYQMFTVVRGKLETTNQITLTEMCYRNNKKQVSQKFYSLLVLKKFQVLELEQAEAYDEIFVLRGPKFDNPIL</sequence>
<dbReference type="Gene3D" id="1.10.10.580">
    <property type="entry name" value="Structural maintenance of chromosome 1. Chain E"/>
    <property type="match status" value="1"/>
</dbReference>
<dbReference type="OrthoDB" id="10071381at2759"/>
<dbReference type="InterPro" id="IPR049589">
    <property type="entry name" value="NXP1_M-like"/>
</dbReference>
<feature type="region of interest" description="Disordered" evidence="6">
    <location>
        <begin position="203"/>
        <end position="223"/>
    </location>
</feature>
<evidence type="ECO:0000259" key="7">
    <source>
        <dbReference type="Pfam" id="PF04824"/>
    </source>
</evidence>
<feature type="domain" description="Rad21/Rec8-like protein N-terminal" evidence="8">
    <location>
        <begin position="1"/>
        <end position="102"/>
    </location>
</feature>
<name>A0A482VGP7_ASBVE</name>
<dbReference type="Proteomes" id="UP000292052">
    <property type="component" value="Unassembled WGS sequence"/>
</dbReference>
<dbReference type="GO" id="GO:0003682">
    <property type="term" value="F:chromatin binding"/>
    <property type="evidence" value="ECO:0007669"/>
    <property type="project" value="TreeGrafter"/>
</dbReference>
<dbReference type="Pfam" id="PF04824">
    <property type="entry name" value="Rad21_Rec8"/>
    <property type="match status" value="1"/>
</dbReference>
<evidence type="ECO:0000256" key="2">
    <source>
        <dbReference type="ARBA" id="ARBA00004286"/>
    </source>
</evidence>
<evidence type="ECO:0000256" key="1">
    <source>
        <dbReference type="ARBA" id="ARBA00004123"/>
    </source>
</evidence>
<dbReference type="InterPro" id="IPR036390">
    <property type="entry name" value="WH_DNA-bd_sf"/>
</dbReference>
<evidence type="ECO:0000256" key="4">
    <source>
        <dbReference type="ARBA" id="ARBA00022454"/>
    </source>
</evidence>
<feature type="compositionally biased region" description="Acidic residues" evidence="6">
    <location>
        <begin position="736"/>
        <end position="745"/>
    </location>
</feature>
<dbReference type="GO" id="GO:0005634">
    <property type="term" value="C:nucleus"/>
    <property type="evidence" value="ECO:0007669"/>
    <property type="project" value="UniProtKB-SubCell"/>
</dbReference>
<evidence type="ECO:0000256" key="5">
    <source>
        <dbReference type="ARBA" id="ARBA00023242"/>
    </source>
</evidence>
<feature type="region of interest" description="Disordered" evidence="6">
    <location>
        <begin position="251"/>
        <end position="338"/>
    </location>
</feature>
<dbReference type="GO" id="GO:0008278">
    <property type="term" value="C:cohesin complex"/>
    <property type="evidence" value="ECO:0007669"/>
    <property type="project" value="InterPro"/>
</dbReference>
<comment type="similarity">
    <text evidence="3">Belongs to the rad21 family.</text>
</comment>
<dbReference type="CDD" id="cd21792">
    <property type="entry name" value="Rad21_Rec8_M_NXP1-like"/>
    <property type="match status" value="1"/>
</dbReference>
<evidence type="ECO:0000256" key="6">
    <source>
        <dbReference type="SAM" id="MobiDB-lite"/>
    </source>
</evidence>
<dbReference type="GO" id="GO:1990414">
    <property type="term" value="P:replication-born double-strand break repair via sister chromatid exchange"/>
    <property type="evidence" value="ECO:0007669"/>
    <property type="project" value="TreeGrafter"/>
</dbReference>
<dbReference type="EMBL" id="QDEB01100535">
    <property type="protein sequence ID" value="RZC32051.1"/>
    <property type="molecule type" value="Genomic_DNA"/>
</dbReference>
<dbReference type="InterPro" id="IPR023093">
    <property type="entry name" value="ScpA-like_C"/>
</dbReference>
<feature type="compositionally biased region" description="Pro residues" evidence="6">
    <location>
        <begin position="525"/>
        <end position="538"/>
    </location>
</feature>
<comment type="caution">
    <text evidence="9">The sequence shown here is derived from an EMBL/GenBank/DDBJ whole genome shotgun (WGS) entry which is preliminary data.</text>
</comment>
<protein>
    <submittedName>
        <fullName evidence="9">Double-strand-break repair protein rad21-like</fullName>
    </submittedName>
</protein>
<dbReference type="PANTHER" id="PTHR12585:SF69">
    <property type="entry name" value="FI11703P"/>
    <property type="match status" value="1"/>
</dbReference>
<dbReference type="SUPFAM" id="SSF46785">
    <property type="entry name" value="Winged helix' DNA-binding domain"/>
    <property type="match status" value="1"/>
</dbReference>
<feature type="domain" description="Rad21/Rec8-like protein C-terminal eukaryotic" evidence="7">
    <location>
        <begin position="772"/>
        <end position="820"/>
    </location>
</feature>
<accession>A0A482VGP7</accession>
<feature type="region of interest" description="Disordered" evidence="6">
    <location>
        <begin position="469"/>
        <end position="610"/>
    </location>
</feature>